<dbReference type="SUPFAM" id="SSF54534">
    <property type="entry name" value="FKBP-like"/>
    <property type="match status" value="2"/>
</dbReference>
<keyword evidence="4 5" id="KW-0413">Isomerase</keyword>
<gene>
    <name evidence="10" type="ORF">BC349_00915</name>
</gene>
<dbReference type="InterPro" id="IPR001179">
    <property type="entry name" value="PPIase_FKBP_dom"/>
</dbReference>
<keyword evidence="3 5" id="KW-0697">Rotamase</keyword>
<feature type="signal peptide" evidence="8">
    <location>
        <begin position="1"/>
        <end position="21"/>
    </location>
</feature>
<comment type="similarity">
    <text evidence="2 6">Belongs to the FKBP-type PPIase family.</text>
</comment>
<sequence length="314" mass="33804">MTKLSLFTTAIVALMMAACGSADYSKTASGITYKIVKKGEGPQAKLGQFLKVHYTQKINDSTLGTSQGGIPAFARVDSLGPVYNAAEVFRFLSKGDSVVVVQEVDSLMKQNPTLPPFMKKGDKLYLIFKVVDILDNEQQVQAEQEKEMKGQEGRDQAVLDEYIKKNNIKATKTGKGVYVAVENGGTGITADSGKYVSVKYRGKLLTTGKEFESTMEAGKDPIGFVLGQGQVIQGWDDGLKLFAKGGKGTLYIPGFLAYGMRPGPGGQPNEALIFDIEMVDIADKAPAPQQNPMMQPVDTSAAPQGHSKDDGHNH</sequence>
<evidence type="ECO:0000256" key="4">
    <source>
        <dbReference type="ARBA" id="ARBA00023235"/>
    </source>
</evidence>
<keyword evidence="8" id="KW-0732">Signal</keyword>
<dbReference type="PANTHER" id="PTHR43811:SF19">
    <property type="entry name" value="39 KDA FK506-BINDING NUCLEAR PROTEIN"/>
    <property type="match status" value="1"/>
</dbReference>
<accession>A0ABR7M3G4</accession>
<dbReference type="InterPro" id="IPR046357">
    <property type="entry name" value="PPIase_dom_sf"/>
</dbReference>
<dbReference type="Pfam" id="PF00254">
    <property type="entry name" value="FKBP_C"/>
    <property type="match status" value="1"/>
</dbReference>
<organism evidence="10 11">
    <name type="scientific">Flavihumibacter stibioxidans</name>
    <dbReference type="NCBI Taxonomy" id="1834163"/>
    <lineage>
        <taxon>Bacteria</taxon>
        <taxon>Pseudomonadati</taxon>
        <taxon>Bacteroidota</taxon>
        <taxon>Chitinophagia</taxon>
        <taxon>Chitinophagales</taxon>
        <taxon>Chitinophagaceae</taxon>
        <taxon>Flavihumibacter</taxon>
    </lineage>
</organism>
<evidence type="ECO:0000256" key="5">
    <source>
        <dbReference type="PROSITE-ProRule" id="PRU00277"/>
    </source>
</evidence>
<evidence type="ECO:0000256" key="3">
    <source>
        <dbReference type="ARBA" id="ARBA00023110"/>
    </source>
</evidence>
<dbReference type="PROSITE" id="PS50059">
    <property type="entry name" value="FKBP_PPIASE"/>
    <property type="match status" value="1"/>
</dbReference>
<evidence type="ECO:0000256" key="1">
    <source>
        <dbReference type="ARBA" id="ARBA00000971"/>
    </source>
</evidence>
<dbReference type="Proteomes" id="UP000765802">
    <property type="component" value="Unassembled WGS sequence"/>
</dbReference>
<evidence type="ECO:0000259" key="9">
    <source>
        <dbReference type="PROSITE" id="PS50059"/>
    </source>
</evidence>
<dbReference type="Gene3D" id="3.10.50.40">
    <property type="match status" value="2"/>
</dbReference>
<reference evidence="10 11" key="1">
    <citation type="submission" date="2016-07" db="EMBL/GenBank/DDBJ databases">
        <title>Genome analysis of Flavihumibacter stibioxidans YS-17.</title>
        <authorList>
            <person name="Shi K."/>
            <person name="Han Y."/>
            <person name="Wang G."/>
        </authorList>
    </citation>
    <scope>NUCLEOTIDE SEQUENCE [LARGE SCALE GENOMIC DNA]</scope>
    <source>
        <strain evidence="10 11">YS-17</strain>
    </source>
</reference>
<feature type="compositionally biased region" description="Low complexity" evidence="7">
    <location>
        <begin position="286"/>
        <end position="296"/>
    </location>
</feature>
<dbReference type="EMBL" id="MBUA01000001">
    <property type="protein sequence ID" value="MBC6489512.1"/>
    <property type="molecule type" value="Genomic_DNA"/>
</dbReference>
<evidence type="ECO:0000256" key="8">
    <source>
        <dbReference type="SAM" id="SignalP"/>
    </source>
</evidence>
<protein>
    <recommendedName>
        <fullName evidence="6">Peptidyl-prolyl cis-trans isomerase</fullName>
        <ecNumber evidence="6">5.2.1.8</ecNumber>
    </recommendedName>
</protein>
<name>A0ABR7M3G4_9BACT</name>
<dbReference type="EC" id="5.2.1.8" evidence="6"/>
<comment type="catalytic activity">
    <reaction evidence="1 5 6">
        <text>[protein]-peptidylproline (omega=180) = [protein]-peptidylproline (omega=0)</text>
        <dbReference type="Rhea" id="RHEA:16237"/>
        <dbReference type="Rhea" id="RHEA-COMP:10747"/>
        <dbReference type="Rhea" id="RHEA-COMP:10748"/>
        <dbReference type="ChEBI" id="CHEBI:83833"/>
        <dbReference type="ChEBI" id="CHEBI:83834"/>
        <dbReference type="EC" id="5.2.1.8"/>
    </reaction>
</comment>
<dbReference type="RefSeq" id="WP_187254873.1">
    <property type="nucleotide sequence ID" value="NZ_JBHULF010000006.1"/>
</dbReference>
<evidence type="ECO:0000256" key="2">
    <source>
        <dbReference type="ARBA" id="ARBA00006577"/>
    </source>
</evidence>
<comment type="caution">
    <text evidence="10">The sequence shown here is derived from an EMBL/GenBank/DDBJ whole genome shotgun (WGS) entry which is preliminary data.</text>
</comment>
<feature type="region of interest" description="Disordered" evidence="7">
    <location>
        <begin position="286"/>
        <end position="314"/>
    </location>
</feature>
<keyword evidence="11" id="KW-1185">Reference proteome</keyword>
<evidence type="ECO:0000313" key="11">
    <source>
        <dbReference type="Proteomes" id="UP000765802"/>
    </source>
</evidence>
<feature type="domain" description="PPIase FKBP-type" evidence="9">
    <location>
        <begin position="193"/>
        <end position="282"/>
    </location>
</feature>
<evidence type="ECO:0000313" key="10">
    <source>
        <dbReference type="EMBL" id="MBC6489512.1"/>
    </source>
</evidence>
<dbReference type="PROSITE" id="PS51257">
    <property type="entry name" value="PROKAR_LIPOPROTEIN"/>
    <property type="match status" value="1"/>
</dbReference>
<feature type="chain" id="PRO_5046578935" description="Peptidyl-prolyl cis-trans isomerase" evidence="8">
    <location>
        <begin position="22"/>
        <end position="314"/>
    </location>
</feature>
<proteinExistence type="inferred from homology"/>
<evidence type="ECO:0000256" key="7">
    <source>
        <dbReference type="SAM" id="MobiDB-lite"/>
    </source>
</evidence>
<dbReference type="PANTHER" id="PTHR43811">
    <property type="entry name" value="FKBP-TYPE PEPTIDYL-PROLYL CIS-TRANS ISOMERASE FKPA"/>
    <property type="match status" value="1"/>
</dbReference>
<evidence type="ECO:0000256" key="6">
    <source>
        <dbReference type="RuleBase" id="RU003915"/>
    </source>
</evidence>